<name>A0A853CLA9_9ACTN</name>
<feature type="transmembrane region" description="Helical" evidence="1">
    <location>
        <begin position="438"/>
        <end position="457"/>
    </location>
</feature>
<feature type="transmembrane region" description="Helical" evidence="1">
    <location>
        <begin position="246"/>
        <end position="264"/>
    </location>
</feature>
<dbReference type="NCBIfam" id="NF047321">
    <property type="entry name" value="SCO7613_CTERM"/>
    <property type="match status" value="1"/>
</dbReference>
<feature type="transmembrane region" description="Helical" evidence="1">
    <location>
        <begin position="297"/>
        <end position="316"/>
    </location>
</feature>
<sequence length="583" mass="57904">MGEPRLPYRVRPLQLLLGVGAVLVVAAAATVAGVYGGPYARIAFAVLAVITAALSLVAALDELRSTEETLAACAAVLALIAASWHTDSPLPSAIVAAVCLGLHLAARSAAAWPLASWAALQLAVLQGTDDVAGPLHSALFLGTALVGLGVALWGRPLVARAALVTTAPWWVAGVAGGLATAWSGSGTARQLAALLVVAAAAGLLPARLRAELDPLLGPRIAVPVLAGGVAGAAAAGALAAGGTVGITGAGYVGVLLASVLPGFLTGWRRGLFGPVAVTAGSVLALLALVELSVRADWGALVVLFLLTALPSALFSWRQDARSGALPWAVGCLAAAALLAVPAGWLDPVPTALVLTGLYGVGLAVAATLPPPSRLPTLVAAGAAAAGAVVLVVLQSDREPLALLLALQGLVTVEWAGWTSRPKRPPSVAWRIGAAQWTVAIWLAVSAGPVHVLEAYTLPLAAGLLLAQGPRLVSGPSWPAWGPGLLVAAVPSAVMAVVLPGITRPVVVLIVAALVMVVAAAAGLRAPLVIGAATAVGTTLALALATVVWPVVAALVIGAVLLGVGAREEFSPVASFAAPLAKLR</sequence>
<feature type="transmembrane region" description="Helical" evidence="1">
    <location>
        <begin position="42"/>
        <end position="63"/>
    </location>
</feature>
<gene>
    <name evidence="2" type="ORF">GGQ55_005132</name>
</gene>
<evidence type="ECO:0000313" key="2">
    <source>
        <dbReference type="EMBL" id="NYJ08854.1"/>
    </source>
</evidence>
<comment type="caution">
    <text evidence="2">The sequence shown here is derived from an EMBL/GenBank/DDBJ whole genome shotgun (WGS) entry which is preliminary data.</text>
</comment>
<evidence type="ECO:0000313" key="3">
    <source>
        <dbReference type="Proteomes" id="UP000541969"/>
    </source>
</evidence>
<dbReference type="Proteomes" id="UP000541969">
    <property type="component" value="Unassembled WGS sequence"/>
</dbReference>
<evidence type="ECO:0000256" key="1">
    <source>
        <dbReference type="SAM" id="Phobius"/>
    </source>
</evidence>
<feature type="transmembrane region" description="Helical" evidence="1">
    <location>
        <begin position="323"/>
        <end position="344"/>
    </location>
</feature>
<accession>A0A853CLA9</accession>
<dbReference type="EMBL" id="JACBZT010000001">
    <property type="protein sequence ID" value="NYJ08854.1"/>
    <property type="molecule type" value="Genomic_DNA"/>
</dbReference>
<keyword evidence="1" id="KW-1133">Transmembrane helix</keyword>
<feature type="transmembrane region" description="Helical" evidence="1">
    <location>
        <begin position="15"/>
        <end position="35"/>
    </location>
</feature>
<feature type="transmembrane region" description="Helical" evidence="1">
    <location>
        <begin position="539"/>
        <end position="561"/>
    </location>
</feature>
<dbReference type="RefSeq" id="WP_179721757.1">
    <property type="nucleotide sequence ID" value="NZ_JACBZT010000001.1"/>
</dbReference>
<protein>
    <submittedName>
        <fullName evidence="2">Uncharacterized protein</fullName>
    </submittedName>
</protein>
<keyword evidence="1" id="KW-0812">Transmembrane</keyword>
<feature type="transmembrane region" description="Helical" evidence="1">
    <location>
        <begin position="375"/>
        <end position="393"/>
    </location>
</feature>
<feature type="transmembrane region" description="Helical" evidence="1">
    <location>
        <begin position="220"/>
        <end position="240"/>
    </location>
</feature>
<feature type="transmembrane region" description="Helical" evidence="1">
    <location>
        <begin position="505"/>
        <end position="527"/>
    </location>
</feature>
<feature type="transmembrane region" description="Helical" evidence="1">
    <location>
        <begin position="188"/>
        <end position="208"/>
    </location>
</feature>
<proteinExistence type="predicted"/>
<reference evidence="2 3" key="1">
    <citation type="submission" date="2020-07" db="EMBL/GenBank/DDBJ databases">
        <title>Sequencing the genomes of 1000 actinobacteria strains.</title>
        <authorList>
            <person name="Klenk H.-P."/>
        </authorList>
    </citation>
    <scope>NUCLEOTIDE SEQUENCE [LARGE SCALE GENOMIC DNA]</scope>
    <source>
        <strain evidence="2 3">DSM 104001</strain>
    </source>
</reference>
<keyword evidence="1" id="KW-0472">Membrane</keyword>
<organism evidence="2 3">
    <name type="scientific">Petropleomorpha daqingensis</name>
    <dbReference type="NCBI Taxonomy" id="2026353"/>
    <lineage>
        <taxon>Bacteria</taxon>
        <taxon>Bacillati</taxon>
        <taxon>Actinomycetota</taxon>
        <taxon>Actinomycetes</taxon>
        <taxon>Geodermatophilales</taxon>
        <taxon>Geodermatophilaceae</taxon>
        <taxon>Petropleomorpha</taxon>
    </lineage>
</organism>
<keyword evidence="3" id="KW-1185">Reference proteome</keyword>
<feature type="transmembrane region" description="Helical" evidence="1">
    <location>
        <begin position="135"/>
        <end position="154"/>
    </location>
</feature>
<dbReference type="InterPro" id="IPR058062">
    <property type="entry name" value="SCO7613_C"/>
</dbReference>
<dbReference type="AlphaFoldDB" id="A0A853CLA9"/>
<feature type="transmembrane region" description="Helical" evidence="1">
    <location>
        <begin position="477"/>
        <end position="498"/>
    </location>
</feature>
<feature type="transmembrane region" description="Helical" evidence="1">
    <location>
        <begin position="161"/>
        <end position="182"/>
    </location>
</feature>
<feature type="transmembrane region" description="Helical" evidence="1">
    <location>
        <begin position="271"/>
        <end position="291"/>
    </location>
</feature>